<dbReference type="Proteomes" id="UP000719766">
    <property type="component" value="Unassembled WGS sequence"/>
</dbReference>
<gene>
    <name evidence="2" type="ORF">HD556DRAFT_1402973</name>
</gene>
<proteinExistence type="predicted"/>
<dbReference type="GeneID" id="64597632"/>
<comment type="caution">
    <text evidence="2">The sequence shown here is derived from an EMBL/GenBank/DDBJ whole genome shotgun (WGS) entry which is preliminary data.</text>
</comment>
<sequence length="70" mass="7587">MRLSFILAVVASFKLTVSMPTASSDDSFCPETCQTTKYCCSGFKCEDIGFLWPAFVCVDHKLGVPINDGG</sequence>
<name>A0A9P7DDL1_9AGAM</name>
<organism evidence="2 3">
    <name type="scientific">Suillus plorans</name>
    <dbReference type="NCBI Taxonomy" id="116603"/>
    <lineage>
        <taxon>Eukaryota</taxon>
        <taxon>Fungi</taxon>
        <taxon>Dikarya</taxon>
        <taxon>Basidiomycota</taxon>
        <taxon>Agaricomycotina</taxon>
        <taxon>Agaricomycetes</taxon>
        <taxon>Agaricomycetidae</taxon>
        <taxon>Boletales</taxon>
        <taxon>Suillineae</taxon>
        <taxon>Suillaceae</taxon>
        <taxon>Suillus</taxon>
    </lineage>
</organism>
<evidence type="ECO:0000313" key="3">
    <source>
        <dbReference type="Proteomes" id="UP000719766"/>
    </source>
</evidence>
<evidence type="ECO:0000313" key="2">
    <source>
        <dbReference type="EMBL" id="KAG1788552.1"/>
    </source>
</evidence>
<reference evidence="2" key="1">
    <citation type="journal article" date="2020" name="New Phytol.">
        <title>Comparative genomics reveals dynamic genome evolution in host specialist ectomycorrhizal fungi.</title>
        <authorList>
            <person name="Lofgren L.A."/>
            <person name="Nguyen N.H."/>
            <person name="Vilgalys R."/>
            <person name="Ruytinx J."/>
            <person name="Liao H.L."/>
            <person name="Branco S."/>
            <person name="Kuo A."/>
            <person name="LaButti K."/>
            <person name="Lipzen A."/>
            <person name="Andreopoulos W."/>
            <person name="Pangilinan J."/>
            <person name="Riley R."/>
            <person name="Hundley H."/>
            <person name="Na H."/>
            <person name="Barry K."/>
            <person name="Grigoriev I.V."/>
            <person name="Stajich J.E."/>
            <person name="Kennedy P.G."/>
        </authorList>
    </citation>
    <scope>NUCLEOTIDE SEQUENCE</scope>
    <source>
        <strain evidence="2">S12</strain>
    </source>
</reference>
<feature type="signal peptide" evidence="1">
    <location>
        <begin position="1"/>
        <end position="18"/>
    </location>
</feature>
<dbReference type="AlphaFoldDB" id="A0A9P7DDL1"/>
<accession>A0A9P7DDL1</accession>
<feature type="chain" id="PRO_5040338853" evidence="1">
    <location>
        <begin position="19"/>
        <end position="70"/>
    </location>
</feature>
<dbReference type="OrthoDB" id="2688056at2759"/>
<keyword evidence="1" id="KW-0732">Signal</keyword>
<keyword evidence="3" id="KW-1185">Reference proteome</keyword>
<dbReference type="EMBL" id="JABBWE010000067">
    <property type="protein sequence ID" value="KAG1788552.1"/>
    <property type="molecule type" value="Genomic_DNA"/>
</dbReference>
<evidence type="ECO:0000256" key="1">
    <source>
        <dbReference type="SAM" id="SignalP"/>
    </source>
</evidence>
<dbReference type="RefSeq" id="XP_041155750.1">
    <property type="nucleotide sequence ID" value="XM_041303868.1"/>
</dbReference>
<protein>
    <submittedName>
        <fullName evidence="2">Uncharacterized protein</fullName>
    </submittedName>
</protein>